<accession>A0A7U2FK92</accession>
<dbReference type="AlphaFoldDB" id="A0A7U2FK92"/>
<gene>
    <name evidence="1" type="ORF">JI435_106430</name>
</gene>
<proteinExistence type="predicted"/>
<evidence type="ECO:0000313" key="1">
    <source>
        <dbReference type="EMBL" id="QRD04706.1"/>
    </source>
</evidence>
<dbReference type="EMBL" id="CP069039">
    <property type="protein sequence ID" value="QRD04706.1"/>
    <property type="molecule type" value="Genomic_DNA"/>
</dbReference>
<evidence type="ECO:0000313" key="2">
    <source>
        <dbReference type="Proteomes" id="UP000663193"/>
    </source>
</evidence>
<dbReference type="VEuPathDB" id="FungiDB:JI435_106430"/>
<dbReference type="Proteomes" id="UP000663193">
    <property type="component" value="Chromosome 17"/>
</dbReference>
<protein>
    <submittedName>
        <fullName evidence="1">Uncharacterized protein</fullName>
    </submittedName>
</protein>
<name>A0A7U2FK92_PHANO</name>
<organism evidence="1 2">
    <name type="scientific">Phaeosphaeria nodorum (strain SN15 / ATCC MYA-4574 / FGSC 10173)</name>
    <name type="common">Glume blotch fungus</name>
    <name type="synonym">Parastagonospora nodorum</name>
    <dbReference type="NCBI Taxonomy" id="321614"/>
    <lineage>
        <taxon>Eukaryota</taxon>
        <taxon>Fungi</taxon>
        <taxon>Dikarya</taxon>
        <taxon>Ascomycota</taxon>
        <taxon>Pezizomycotina</taxon>
        <taxon>Dothideomycetes</taxon>
        <taxon>Pleosporomycetidae</taxon>
        <taxon>Pleosporales</taxon>
        <taxon>Pleosporineae</taxon>
        <taxon>Phaeosphaeriaceae</taxon>
        <taxon>Parastagonospora</taxon>
    </lineage>
</organism>
<reference evidence="2" key="1">
    <citation type="journal article" date="2021" name="BMC Genomics">
        <title>Chromosome-level genome assembly and manually-curated proteome of model necrotroph Parastagonospora nodorum Sn15 reveals a genome-wide trove of candidate effector homologs, and redundancy of virulence-related functions within an accessory chromosome.</title>
        <authorList>
            <person name="Bertazzoni S."/>
            <person name="Jones D.A.B."/>
            <person name="Phan H.T."/>
            <person name="Tan K.-C."/>
            <person name="Hane J.K."/>
        </authorList>
    </citation>
    <scope>NUCLEOTIDE SEQUENCE [LARGE SCALE GENOMIC DNA]</scope>
    <source>
        <strain evidence="2">SN15 / ATCC MYA-4574 / FGSC 10173)</strain>
    </source>
</reference>
<sequence length="93" mass="10637">MIWPPNVHDIQHRLCLNMPTGLSLASVPPPLQLVFSSQLINTLISLHVIVSPSLRYDDGEVHCGHAVCRQDMFGSTFYRQMHNVWARGHYRKT</sequence>
<keyword evidence="2" id="KW-1185">Reference proteome</keyword>